<organism evidence="1 2">
    <name type="scientific">Dallia pectoralis</name>
    <name type="common">Alaska blackfish</name>
    <dbReference type="NCBI Taxonomy" id="75939"/>
    <lineage>
        <taxon>Eukaryota</taxon>
        <taxon>Metazoa</taxon>
        <taxon>Chordata</taxon>
        <taxon>Craniata</taxon>
        <taxon>Vertebrata</taxon>
        <taxon>Euteleostomi</taxon>
        <taxon>Actinopterygii</taxon>
        <taxon>Neopterygii</taxon>
        <taxon>Teleostei</taxon>
        <taxon>Protacanthopterygii</taxon>
        <taxon>Esociformes</taxon>
        <taxon>Umbridae</taxon>
        <taxon>Dallia</taxon>
    </lineage>
</organism>
<dbReference type="Proteomes" id="UP001157502">
    <property type="component" value="Chromosome 2"/>
</dbReference>
<reference evidence="1" key="1">
    <citation type="submission" date="2021-05" db="EMBL/GenBank/DDBJ databases">
        <authorList>
            <person name="Pan Q."/>
            <person name="Jouanno E."/>
            <person name="Zahm M."/>
            <person name="Klopp C."/>
            <person name="Cabau C."/>
            <person name="Louis A."/>
            <person name="Berthelot C."/>
            <person name="Parey E."/>
            <person name="Roest Crollius H."/>
            <person name="Montfort J."/>
            <person name="Robinson-Rechavi M."/>
            <person name="Bouchez O."/>
            <person name="Lampietro C."/>
            <person name="Lopez Roques C."/>
            <person name="Donnadieu C."/>
            <person name="Postlethwait J."/>
            <person name="Bobe J."/>
            <person name="Dillon D."/>
            <person name="Chandos A."/>
            <person name="von Hippel F."/>
            <person name="Guiguen Y."/>
        </authorList>
    </citation>
    <scope>NUCLEOTIDE SEQUENCE</scope>
    <source>
        <strain evidence="1">YG-Jan2019</strain>
    </source>
</reference>
<proteinExistence type="predicted"/>
<sequence length="126" mass="13237">MCRLPLYTLCPARYPVSSASCCGGIRGTGWRLRQRTLSQIKHLFDSLALISEHLRAAAYGTGLPLAGGDASLMSLLHSMNLGGAMGGGRWAGSAGQIDKSDGPNTNEIKTSTTMVTCYAGNQQVSC</sequence>
<protein>
    <submittedName>
        <fullName evidence="1">Uncharacterized protein</fullName>
    </submittedName>
</protein>
<accession>A0ACC2HHV5</accession>
<comment type="caution">
    <text evidence="1">The sequence shown here is derived from an EMBL/GenBank/DDBJ whole genome shotgun (WGS) entry which is preliminary data.</text>
</comment>
<name>A0ACC2HHV5_DALPE</name>
<evidence type="ECO:0000313" key="2">
    <source>
        <dbReference type="Proteomes" id="UP001157502"/>
    </source>
</evidence>
<keyword evidence="2" id="KW-1185">Reference proteome</keyword>
<evidence type="ECO:0000313" key="1">
    <source>
        <dbReference type="EMBL" id="KAJ8015613.1"/>
    </source>
</evidence>
<dbReference type="EMBL" id="CM055729">
    <property type="protein sequence ID" value="KAJ8015613.1"/>
    <property type="molecule type" value="Genomic_DNA"/>
</dbReference>
<gene>
    <name evidence="1" type="ORF">DPEC_G00027930</name>
</gene>